<keyword evidence="6" id="KW-1185">Reference proteome</keyword>
<organism evidence="5 6">
    <name type="scientific">Nakamurella aerolata</name>
    <dbReference type="NCBI Taxonomy" id="1656892"/>
    <lineage>
        <taxon>Bacteria</taxon>
        <taxon>Bacillati</taxon>
        <taxon>Actinomycetota</taxon>
        <taxon>Actinomycetes</taxon>
        <taxon>Nakamurellales</taxon>
        <taxon>Nakamurellaceae</taxon>
        <taxon>Nakamurella</taxon>
    </lineage>
</organism>
<dbReference type="Gene3D" id="3.90.220.20">
    <property type="entry name" value="DNA methylase specificity domains"/>
    <property type="match status" value="2"/>
</dbReference>
<dbReference type="Proteomes" id="UP000562984">
    <property type="component" value="Unassembled WGS sequence"/>
</dbReference>
<accession>A0A849A9Z1</accession>
<keyword evidence="3" id="KW-0238">DNA-binding</keyword>
<dbReference type="InterPro" id="IPR044946">
    <property type="entry name" value="Restrct_endonuc_typeI_TRD_sf"/>
</dbReference>
<evidence type="ECO:0000313" key="6">
    <source>
        <dbReference type="Proteomes" id="UP000562984"/>
    </source>
</evidence>
<dbReference type="PANTHER" id="PTHR30408">
    <property type="entry name" value="TYPE-1 RESTRICTION ENZYME ECOKI SPECIFICITY PROTEIN"/>
    <property type="match status" value="1"/>
</dbReference>
<dbReference type="SUPFAM" id="SSF116734">
    <property type="entry name" value="DNA methylase specificity domain"/>
    <property type="match status" value="2"/>
</dbReference>
<dbReference type="AlphaFoldDB" id="A0A849A9Z1"/>
<keyword evidence="2" id="KW-0680">Restriction system</keyword>
<dbReference type="RefSeq" id="WP_171200112.1">
    <property type="nucleotide sequence ID" value="NZ_JABEND010000006.1"/>
</dbReference>
<dbReference type="InterPro" id="IPR052021">
    <property type="entry name" value="Type-I_RS_S_subunit"/>
</dbReference>
<sequence length="320" mass="34375">MSAKVFTGGGARFRSGDTLVARITPCLENGKIAAVPYLETEVGFGSTEFVVLRGDGIATDSRFVRYLAMTPEFRDHAVRNLIGSSGRQRVSADVLSQYTFPVPPLEEQERIAGVLGAFDDLIETNRRLIESLLDLAESAYVRTASSLPRVRLGDLVRLNYGKALPARDRVPGVVPVVSSAGITGTHDMALVNGPGVVVGRKGTVGTVTWVRDDFYPIDTAFYAVSELPVELTFQTLTAAGLDTLNSDSAVPGLNRDRALAQLVPDVRGEPSVRLGEALSSVMSASDDLAVETADLTRQRDELLPLLMSGKVRVRDVEATV</sequence>
<dbReference type="InterPro" id="IPR000055">
    <property type="entry name" value="Restrct_endonuc_typeI_TRD"/>
</dbReference>
<feature type="domain" description="Type I restriction modification DNA specificity" evidence="4">
    <location>
        <begin position="30"/>
        <end position="132"/>
    </location>
</feature>
<keyword evidence="5" id="KW-0378">Hydrolase</keyword>
<dbReference type="EMBL" id="JABEND010000006">
    <property type="protein sequence ID" value="NNG36423.1"/>
    <property type="molecule type" value="Genomic_DNA"/>
</dbReference>
<dbReference type="PANTHER" id="PTHR30408:SF13">
    <property type="entry name" value="TYPE I RESTRICTION ENZYME HINDI SPECIFICITY SUBUNIT"/>
    <property type="match status" value="1"/>
</dbReference>
<dbReference type="CDD" id="cd17260">
    <property type="entry name" value="RMtype1_S_EcoEI-TRD1-CR1_like"/>
    <property type="match status" value="1"/>
</dbReference>
<proteinExistence type="inferred from homology"/>
<keyword evidence="5" id="KW-0540">Nuclease</keyword>
<evidence type="ECO:0000256" key="2">
    <source>
        <dbReference type="ARBA" id="ARBA00022747"/>
    </source>
</evidence>
<dbReference type="GO" id="GO:0009307">
    <property type="term" value="P:DNA restriction-modification system"/>
    <property type="evidence" value="ECO:0007669"/>
    <property type="project" value="UniProtKB-KW"/>
</dbReference>
<comment type="caution">
    <text evidence="5">The sequence shown here is derived from an EMBL/GenBank/DDBJ whole genome shotgun (WGS) entry which is preliminary data.</text>
</comment>
<comment type="similarity">
    <text evidence="1">Belongs to the type-I restriction system S methylase family.</text>
</comment>
<dbReference type="GO" id="GO:0003677">
    <property type="term" value="F:DNA binding"/>
    <property type="evidence" value="ECO:0007669"/>
    <property type="project" value="UniProtKB-KW"/>
</dbReference>
<dbReference type="Pfam" id="PF01420">
    <property type="entry name" value="Methylase_S"/>
    <property type="match status" value="1"/>
</dbReference>
<evidence type="ECO:0000256" key="3">
    <source>
        <dbReference type="ARBA" id="ARBA00023125"/>
    </source>
</evidence>
<evidence type="ECO:0000313" key="5">
    <source>
        <dbReference type="EMBL" id="NNG36423.1"/>
    </source>
</evidence>
<reference evidence="5 6" key="1">
    <citation type="submission" date="2020-05" db="EMBL/GenBank/DDBJ databases">
        <title>Nakamurella sp. DB0629 isolated from air conditioner.</title>
        <authorList>
            <person name="Kim D.H."/>
            <person name="Kim D.-U."/>
        </authorList>
    </citation>
    <scope>NUCLEOTIDE SEQUENCE [LARGE SCALE GENOMIC DNA]</scope>
    <source>
        <strain evidence="5 6">DB0629</strain>
    </source>
</reference>
<gene>
    <name evidence="5" type="ORF">HKD39_12005</name>
</gene>
<evidence type="ECO:0000256" key="1">
    <source>
        <dbReference type="ARBA" id="ARBA00010923"/>
    </source>
</evidence>
<name>A0A849A9Z1_9ACTN</name>
<protein>
    <submittedName>
        <fullName evidence="5">Restriction endonuclease subunit S</fullName>
    </submittedName>
</protein>
<evidence type="ECO:0000259" key="4">
    <source>
        <dbReference type="Pfam" id="PF01420"/>
    </source>
</evidence>
<dbReference type="GO" id="GO:0004519">
    <property type="term" value="F:endonuclease activity"/>
    <property type="evidence" value="ECO:0007669"/>
    <property type="project" value="UniProtKB-KW"/>
</dbReference>
<keyword evidence="5" id="KW-0255">Endonuclease</keyword>